<feature type="transmembrane region" description="Helical" evidence="12">
    <location>
        <begin position="320"/>
        <end position="341"/>
    </location>
</feature>
<dbReference type="EMBL" id="HBUF01219650">
    <property type="protein sequence ID" value="CAG6668828.1"/>
    <property type="molecule type" value="Transcribed_RNA"/>
</dbReference>
<evidence type="ECO:0000256" key="8">
    <source>
        <dbReference type="ARBA" id="ARBA00023065"/>
    </source>
</evidence>
<feature type="transmembrane region" description="Helical" evidence="12">
    <location>
        <begin position="519"/>
        <end position="537"/>
    </location>
</feature>
<keyword evidence="5 12" id="KW-0812">Transmembrane</keyword>
<dbReference type="PANTHER" id="PTHR42985:SF40">
    <property type="entry name" value="LD47995P-RELATED"/>
    <property type="match status" value="1"/>
</dbReference>
<proteinExistence type="inferred from homology"/>
<keyword evidence="7" id="KW-0915">Sodium</keyword>
<keyword evidence="10" id="KW-0739">Sodium transport</keyword>
<feature type="transmembrane region" description="Helical" evidence="12">
    <location>
        <begin position="6"/>
        <end position="27"/>
    </location>
</feature>
<feature type="transmembrane region" description="Helical" evidence="12">
    <location>
        <begin position="48"/>
        <end position="69"/>
    </location>
</feature>
<accession>A0A8D8WRT0</accession>
<evidence type="ECO:0000256" key="3">
    <source>
        <dbReference type="ARBA" id="ARBA00022448"/>
    </source>
</evidence>
<keyword evidence="6 12" id="KW-1133">Transmembrane helix</keyword>
<sequence length="589" mass="64376">METSFGIADYAVFITMLIISGGIGVYYRFSGGKQKTTNEYLFGNKNQSVINVAFSLMTNFMSAITLMGLSAENITYGTQFVVINISYILGTYIVSQVFLPVFYKLGALSVYEYLEKRFGRATRLAASFAFTVQMVLYMGIALYAPAIALEAVMGLSQFYSITLVGLVCLFYSTIGGIKAVIVTDVFQSLLMYAAIFAVIIMAAVNVGGIGEIWNIAERNGRIELFNFSLDPTVRHSWFSLTLGGIFIYCSLYGINQTQVQRYLTVKDYKTAVRCLWVSWPLLTLLSISTCFSGLSIYSAYYNCDPIVKGRISSTDQLLPLYVMDTMGGVPGLIGLFVAGIFSASLSTVSGACNSLAAVTVEDYIKPLYTYCTNRTISDRSAGQLSKSVTFFYGALCMCFAYLAKYMGPVLQAALTIFSIVGGPLLGLFTLGVAAPSANQPGVLTGLAAGLMFSSWLGFGGPKPPPKKLPTSIAGCPNNVLSSNFSTVVPFDNNFIDEVVTTISAPSSEDQYWYLFRISYMYYIVLGFLMTVLVGLFVSKFYKTPPYDVNLLTPWVAARVKKNGTFKGLEPNPETMHMKNGNTKDCEEAL</sequence>
<dbReference type="CDD" id="cd11492">
    <property type="entry name" value="SLC5sbd_NIS-SMVT"/>
    <property type="match status" value="1"/>
</dbReference>
<dbReference type="InterPro" id="IPR051163">
    <property type="entry name" value="Sodium:Solute_Symporter_SSF"/>
</dbReference>
<evidence type="ECO:0000256" key="1">
    <source>
        <dbReference type="ARBA" id="ARBA00004651"/>
    </source>
</evidence>
<keyword evidence="9 12" id="KW-0472">Membrane</keyword>
<evidence type="ECO:0000256" key="5">
    <source>
        <dbReference type="ARBA" id="ARBA00022692"/>
    </source>
</evidence>
<keyword evidence="8" id="KW-0406">Ion transport</keyword>
<feature type="transmembrane region" description="Helical" evidence="12">
    <location>
        <begin position="124"/>
        <end position="146"/>
    </location>
</feature>
<evidence type="ECO:0000256" key="7">
    <source>
        <dbReference type="ARBA" id="ARBA00023053"/>
    </source>
</evidence>
<feature type="transmembrane region" description="Helical" evidence="12">
    <location>
        <begin position="189"/>
        <end position="216"/>
    </location>
</feature>
<dbReference type="Pfam" id="PF00474">
    <property type="entry name" value="SSF"/>
    <property type="match status" value="1"/>
</dbReference>
<dbReference type="EMBL" id="HBUF01560907">
    <property type="protein sequence ID" value="CAG6762315.1"/>
    <property type="molecule type" value="Transcribed_RNA"/>
</dbReference>
<dbReference type="Gene3D" id="1.20.1730.10">
    <property type="entry name" value="Sodium/glucose cotransporter"/>
    <property type="match status" value="1"/>
</dbReference>
<dbReference type="InterPro" id="IPR001734">
    <property type="entry name" value="Na/solute_symporter"/>
</dbReference>
<dbReference type="EMBL" id="HBUF01350835">
    <property type="protein sequence ID" value="CAG6713651.1"/>
    <property type="molecule type" value="Transcribed_RNA"/>
</dbReference>
<dbReference type="GO" id="GO:0005886">
    <property type="term" value="C:plasma membrane"/>
    <property type="evidence" value="ECO:0007669"/>
    <property type="project" value="UniProtKB-SubCell"/>
</dbReference>
<comment type="similarity">
    <text evidence="2 11">Belongs to the sodium:solute symporter (SSF) (TC 2.A.21) family.</text>
</comment>
<dbReference type="GO" id="GO:0015293">
    <property type="term" value="F:symporter activity"/>
    <property type="evidence" value="ECO:0007669"/>
    <property type="project" value="TreeGrafter"/>
</dbReference>
<dbReference type="PANTHER" id="PTHR42985">
    <property type="entry name" value="SODIUM-COUPLED MONOCARBOXYLATE TRANSPORTER"/>
    <property type="match status" value="1"/>
</dbReference>
<feature type="transmembrane region" description="Helical" evidence="12">
    <location>
        <begin position="158"/>
        <end position="177"/>
    </location>
</feature>
<evidence type="ECO:0000256" key="10">
    <source>
        <dbReference type="ARBA" id="ARBA00023201"/>
    </source>
</evidence>
<reference evidence="13" key="1">
    <citation type="submission" date="2021-05" db="EMBL/GenBank/DDBJ databases">
        <authorList>
            <person name="Alioto T."/>
            <person name="Alioto T."/>
            <person name="Gomez Garrido J."/>
        </authorList>
    </citation>
    <scope>NUCLEOTIDE SEQUENCE</scope>
</reference>
<dbReference type="NCBIfam" id="TIGR00813">
    <property type="entry name" value="sss"/>
    <property type="match status" value="1"/>
</dbReference>
<keyword evidence="4" id="KW-1003">Cell membrane</keyword>
<dbReference type="EMBL" id="HBUF01560905">
    <property type="protein sequence ID" value="CAG6762313.1"/>
    <property type="molecule type" value="Transcribed_RNA"/>
</dbReference>
<evidence type="ECO:0000256" key="6">
    <source>
        <dbReference type="ARBA" id="ARBA00022989"/>
    </source>
</evidence>
<dbReference type="AlphaFoldDB" id="A0A8D8WRT0"/>
<feature type="transmembrane region" description="Helical" evidence="12">
    <location>
        <begin position="81"/>
        <end position="103"/>
    </location>
</feature>
<comment type="subcellular location">
    <subcellularLocation>
        <location evidence="1">Cell membrane</location>
        <topology evidence="1">Multi-pass membrane protein</topology>
    </subcellularLocation>
</comment>
<feature type="transmembrane region" description="Helical" evidence="12">
    <location>
        <begin position="441"/>
        <end position="458"/>
    </location>
</feature>
<evidence type="ECO:0000256" key="9">
    <source>
        <dbReference type="ARBA" id="ARBA00023136"/>
    </source>
</evidence>
<organism evidence="13">
    <name type="scientific">Cacopsylla melanoneura</name>
    <dbReference type="NCBI Taxonomy" id="428564"/>
    <lineage>
        <taxon>Eukaryota</taxon>
        <taxon>Metazoa</taxon>
        <taxon>Ecdysozoa</taxon>
        <taxon>Arthropoda</taxon>
        <taxon>Hexapoda</taxon>
        <taxon>Insecta</taxon>
        <taxon>Pterygota</taxon>
        <taxon>Neoptera</taxon>
        <taxon>Paraneoptera</taxon>
        <taxon>Hemiptera</taxon>
        <taxon>Sternorrhyncha</taxon>
        <taxon>Psylloidea</taxon>
        <taxon>Psyllidae</taxon>
        <taxon>Psyllinae</taxon>
        <taxon>Cacopsylla</taxon>
    </lineage>
</organism>
<evidence type="ECO:0000313" key="13">
    <source>
        <dbReference type="EMBL" id="CAG6668823.1"/>
    </source>
</evidence>
<evidence type="ECO:0000256" key="12">
    <source>
        <dbReference type="SAM" id="Phobius"/>
    </source>
</evidence>
<dbReference type="EMBL" id="HBUF01219646">
    <property type="protein sequence ID" value="CAG6668823.1"/>
    <property type="molecule type" value="Transcribed_RNA"/>
</dbReference>
<evidence type="ECO:0000256" key="4">
    <source>
        <dbReference type="ARBA" id="ARBA00022475"/>
    </source>
</evidence>
<dbReference type="GO" id="GO:0006814">
    <property type="term" value="P:sodium ion transport"/>
    <property type="evidence" value="ECO:0007669"/>
    <property type="project" value="UniProtKB-KW"/>
</dbReference>
<dbReference type="EMBL" id="HBUF01560903">
    <property type="protein sequence ID" value="CAG6762311.1"/>
    <property type="molecule type" value="Transcribed_RNA"/>
</dbReference>
<keyword evidence="3" id="KW-0813">Transport</keyword>
<evidence type="ECO:0000256" key="2">
    <source>
        <dbReference type="ARBA" id="ARBA00006434"/>
    </source>
</evidence>
<feature type="transmembrane region" description="Helical" evidence="12">
    <location>
        <begin position="236"/>
        <end position="254"/>
    </location>
</feature>
<evidence type="ECO:0000256" key="11">
    <source>
        <dbReference type="RuleBase" id="RU362091"/>
    </source>
</evidence>
<feature type="transmembrane region" description="Helical" evidence="12">
    <location>
        <begin position="275"/>
        <end position="300"/>
    </location>
</feature>
<feature type="transmembrane region" description="Helical" evidence="12">
    <location>
        <begin position="409"/>
        <end position="434"/>
    </location>
</feature>
<dbReference type="InterPro" id="IPR038377">
    <property type="entry name" value="Na/Glc_symporter_sf"/>
</dbReference>
<protein>
    <submittedName>
        <fullName evidence="13">Sodium-dependent multivitamin transporter</fullName>
    </submittedName>
</protein>
<name>A0A8D8WRT0_9HEMI</name>
<feature type="transmembrane region" description="Helical" evidence="12">
    <location>
        <begin position="384"/>
        <end position="403"/>
    </location>
</feature>
<dbReference type="PROSITE" id="PS50283">
    <property type="entry name" value="NA_SOLUT_SYMP_3"/>
    <property type="match status" value="1"/>
</dbReference>